<organism evidence="2">
    <name type="scientific">Hemiselmis andersenii</name>
    <name type="common">Cryptophyte alga</name>
    <dbReference type="NCBI Taxonomy" id="464988"/>
    <lineage>
        <taxon>Eukaryota</taxon>
        <taxon>Cryptophyceae</taxon>
        <taxon>Cryptomonadales</taxon>
        <taxon>Hemiselmidaceae</taxon>
        <taxon>Hemiselmis</taxon>
    </lineage>
</organism>
<dbReference type="AlphaFoldDB" id="A0A7S0TIR2"/>
<evidence type="ECO:0000256" key="1">
    <source>
        <dbReference type="SAM" id="Phobius"/>
    </source>
</evidence>
<sequence length="196" mass="20935">MAAPEMELGEASEGFTTERRSRMRTAAAFVAAGLVAVLCVLSVVHRDSTEVGRDSLGIRQMMLTAASEEGNGGSTGEAAHTGGASDFVKNSDLGDYVDAIIGPAPSGLTEGGYKKRGSIAVSKIDASGFYYLNVEGEPGHALKTILQGSDGYHRHWKGYGQIYTGPIHEGNYGGKDYLQVQDLVTGEVEYFRFRFT</sequence>
<protein>
    <submittedName>
        <fullName evidence="2">Uncharacterized protein</fullName>
    </submittedName>
</protein>
<evidence type="ECO:0000313" key="2">
    <source>
        <dbReference type="EMBL" id="CAD8736961.1"/>
    </source>
</evidence>
<dbReference type="EMBL" id="HBFK01005778">
    <property type="protein sequence ID" value="CAD8736961.1"/>
    <property type="molecule type" value="Transcribed_RNA"/>
</dbReference>
<keyword evidence="1" id="KW-0812">Transmembrane</keyword>
<reference evidence="2" key="1">
    <citation type="submission" date="2021-01" db="EMBL/GenBank/DDBJ databases">
        <authorList>
            <person name="Corre E."/>
            <person name="Pelletier E."/>
            <person name="Niang G."/>
            <person name="Scheremetjew M."/>
            <person name="Finn R."/>
            <person name="Kale V."/>
            <person name="Holt S."/>
            <person name="Cochrane G."/>
            <person name="Meng A."/>
            <person name="Brown T."/>
            <person name="Cohen L."/>
        </authorList>
    </citation>
    <scope>NUCLEOTIDE SEQUENCE</scope>
    <source>
        <strain evidence="2">CCMP441</strain>
    </source>
</reference>
<accession>A0A7S0TIR2</accession>
<feature type="transmembrane region" description="Helical" evidence="1">
    <location>
        <begin position="26"/>
        <end position="44"/>
    </location>
</feature>
<keyword evidence="1" id="KW-1133">Transmembrane helix</keyword>
<name>A0A7S0TIR2_HEMAN</name>
<gene>
    <name evidence="2" type="ORF">HAND1043_LOCUS3453</name>
</gene>
<proteinExistence type="predicted"/>
<keyword evidence="1" id="KW-0472">Membrane</keyword>